<dbReference type="Proteomes" id="UP000094043">
    <property type="component" value="Chromosome 1"/>
</dbReference>
<reference evidence="3" key="1">
    <citation type="submission" date="2016-06" db="EMBL/GenBank/DDBJ databases">
        <authorList>
            <person name="Cuomo C."/>
            <person name="Litvintseva A."/>
            <person name="Heitman J."/>
            <person name="Chen Y."/>
            <person name="Sun S."/>
            <person name="Springer D."/>
            <person name="Dromer F."/>
            <person name="Young S."/>
            <person name="Zeng Q."/>
            <person name="Chapman S."/>
            <person name="Gujja S."/>
            <person name="Saif S."/>
            <person name="Birren B."/>
        </authorList>
    </citation>
    <scope>NUCLEOTIDE SEQUENCE</scope>
    <source>
        <strain evidence="3">CBS 7841</strain>
    </source>
</reference>
<evidence type="ECO:0000256" key="1">
    <source>
        <dbReference type="ARBA" id="ARBA00004141"/>
    </source>
</evidence>
<dbReference type="GO" id="GO:0022857">
    <property type="term" value="F:transmembrane transporter activity"/>
    <property type="evidence" value="ECO:0007669"/>
    <property type="project" value="InterPro"/>
</dbReference>
<dbReference type="GeneID" id="91085248"/>
<dbReference type="Gene3D" id="1.20.1250.20">
    <property type="entry name" value="MFS general substrate transporter like domains"/>
    <property type="match status" value="1"/>
</dbReference>
<gene>
    <name evidence="3" type="ORF">L203_101034</name>
</gene>
<accession>A0A1E3IKG3</accession>
<dbReference type="Pfam" id="PF07690">
    <property type="entry name" value="MFS_1"/>
    <property type="match status" value="1"/>
</dbReference>
<comment type="similarity">
    <text evidence="2">Belongs to the major facilitator superfamily. Monocarboxylate porter (TC 2.A.1.13) family.</text>
</comment>
<evidence type="ECO:0000256" key="2">
    <source>
        <dbReference type="ARBA" id="ARBA00006727"/>
    </source>
</evidence>
<dbReference type="InterPro" id="IPR050327">
    <property type="entry name" value="Proton-linked_MCT"/>
</dbReference>
<reference evidence="3" key="2">
    <citation type="journal article" date="2022" name="Elife">
        <title>Obligate sexual reproduction of a homothallic fungus closely related to the Cryptococcus pathogenic species complex.</title>
        <authorList>
            <person name="Passer A.R."/>
            <person name="Clancey S.A."/>
            <person name="Shea T."/>
            <person name="David-Palma M."/>
            <person name="Averette A.F."/>
            <person name="Boekhout T."/>
            <person name="Porcel B.M."/>
            <person name="Nowrousian M."/>
            <person name="Cuomo C.A."/>
            <person name="Sun S."/>
            <person name="Heitman J."/>
            <person name="Coelho M.A."/>
        </authorList>
    </citation>
    <scope>NUCLEOTIDE SEQUENCE</scope>
    <source>
        <strain evidence="3">CBS 7841</strain>
    </source>
</reference>
<dbReference type="RefSeq" id="XP_066066582.1">
    <property type="nucleotide sequence ID" value="XM_066210485.1"/>
</dbReference>
<sequence length="446" mass="47815">MGETIELSTATPSIYDASDRSFQVEQDQVEPGIAQHALPPVDTGRQAYLFLLGSTCIEILVWGLPFSVGILHVYWTNTLFKGEGSSIVTLAATLQTGLLYMSAALFGPLLTAFPRWQRTVQVSGLAAASLSMISSAFATRPWHLLVTIGILYPFSGALYLPCATLMFEWFSVKRGLATGIMYAGTGVGGTIFPFVMNGLLNNVGYRAAMISLGLGYAVLGSIALVPIKRRIPISRYGHANSGRRRQNVNWSLLKSTTLFMGSMTIFFTSLGNFVPSLWLPSYASELHLQHPDGTALIAILNASSVPGNALLGFLSDRIPLWAVILISCMGSALSCAFLWGYGTNVGMLVTFAVVFGLLGPSFTSLWTKMISIISKDDPIAPALVFSIFTFIRGIGNFTSGPISGALLKVDAFQGASGAYGFHNYGILLVYTAITILTGSATGYIFK</sequence>
<reference evidence="3" key="3">
    <citation type="submission" date="2024-01" db="EMBL/GenBank/DDBJ databases">
        <authorList>
            <person name="Coelho M.A."/>
            <person name="David-Palma M."/>
            <person name="Shea T."/>
            <person name="Sun S."/>
            <person name="Cuomo C.A."/>
            <person name="Heitman J."/>
        </authorList>
    </citation>
    <scope>NUCLEOTIDE SEQUENCE</scope>
    <source>
        <strain evidence="3">CBS 7841</strain>
    </source>
</reference>
<evidence type="ECO:0000313" key="4">
    <source>
        <dbReference type="Proteomes" id="UP000094043"/>
    </source>
</evidence>
<comment type="subcellular location">
    <subcellularLocation>
        <location evidence="1">Membrane</location>
        <topology evidence="1">Multi-pass membrane protein</topology>
    </subcellularLocation>
</comment>
<evidence type="ECO:0000313" key="3">
    <source>
        <dbReference type="EMBL" id="WVN85882.1"/>
    </source>
</evidence>
<name>A0A1E3IKG3_9TREE</name>
<dbReference type="OrthoDB" id="2213137at2759"/>
<protein>
    <submittedName>
        <fullName evidence="3">Uncharacterized protein</fullName>
    </submittedName>
</protein>
<proteinExistence type="inferred from homology"/>
<dbReference type="VEuPathDB" id="FungiDB:L203_02502"/>
<dbReference type="PANTHER" id="PTHR11360">
    <property type="entry name" value="MONOCARBOXYLATE TRANSPORTER"/>
    <property type="match status" value="1"/>
</dbReference>
<keyword evidence="4" id="KW-1185">Reference proteome</keyword>
<organism evidence="3 4">
    <name type="scientific">Cryptococcus depauperatus CBS 7841</name>
    <dbReference type="NCBI Taxonomy" id="1295531"/>
    <lineage>
        <taxon>Eukaryota</taxon>
        <taxon>Fungi</taxon>
        <taxon>Dikarya</taxon>
        <taxon>Basidiomycota</taxon>
        <taxon>Agaricomycotina</taxon>
        <taxon>Tremellomycetes</taxon>
        <taxon>Tremellales</taxon>
        <taxon>Cryptococcaceae</taxon>
        <taxon>Cryptococcus</taxon>
    </lineage>
</organism>
<dbReference type="KEGG" id="cdep:91085248"/>
<dbReference type="InterPro" id="IPR011701">
    <property type="entry name" value="MFS"/>
</dbReference>
<dbReference type="InterPro" id="IPR036259">
    <property type="entry name" value="MFS_trans_sf"/>
</dbReference>
<dbReference type="EMBL" id="CP143784">
    <property type="protein sequence ID" value="WVN85882.1"/>
    <property type="molecule type" value="Genomic_DNA"/>
</dbReference>
<dbReference type="GO" id="GO:0016020">
    <property type="term" value="C:membrane"/>
    <property type="evidence" value="ECO:0007669"/>
    <property type="project" value="UniProtKB-SubCell"/>
</dbReference>
<dbReference type="SUPFAM" id="SSF103473">
    <property type="entry name" value="MFS general substrate transporter"/>
    <property type="match status" value="1"/>
</dbReference>
<dbReference type="AlphaFoldDB" id="A0A1E3IKG3"/>
<dbReference type="PANTHER" id="PTHR11360:SF287">
    <property type="entry name" value="MFS MONOCARBOXYLATE TRANSPORTER"/>
    <property type="match status" value="1"/>
</dbReference>